<dbReference type="Proteomes" id="UP001626536">
    <property type="component" value="Chromosome"/>
</dbReference>
<organism evidence="2 3">
    <name type="scientific">Methylocapsa polymorpha</name>
    <dbReference type="NCBI Taxonomy" id="3080828"/>
    <lineage>
        <taxon>Bacteria</taxon>
        <taxon>Pseudomonadati</taxon>
        <taxon>Pseudomonadota</taxon>
        <taxon>Alphaproteobacteria</taxon>
        <taxon>Hyphomicrobiales</taxon>
        <taxon>Beijerinckiaceae</taxon>
        <taxon>Methylocapsa</taxon>
    </lineage>
</organism>
<evidence type="ECO:0000256" key="1">
    <source>
        <dbReference type="SAM" id="MobiDB-lite"/>
    </source>
</evidence>
<dbReference type="EMBL" id="CP136862">
    <property type="protein sequence ID" value="WOJ88852.1"/>
    <property type="molecule type" value="Genomic_DNA"/>
</dbReference>
<feature type="region of interest" description="Disordered" evidence="1">
    <location>
        <begin position="122"/>
        <end position="141"/>
    </location>
</feature>
<evidence type="ECO:0000313" key="3">
    <source>
        <dbReference type="Proteomes" id="UP001626536"/>
    </source>
</evidence>
<dbReference type="RefSeq" id="WP_407338289.1">
    <property type="nucleotide sequence ID" value="NZ_CP136862.1"/>
</dbReference>
<sequence>MSEQWEYQVRVNLADAFAEVARSDPGNQAIKPLTDILTKHHATLKNQFDAFAEYVAAAEKHGAEHFPLYKWTKVTIEDPEKKAKHVKSFTLYVDGNEVYAKEIADALESDLQPLVGGELITRLSKHDTNPANNPQAPAHLR</sequence>
<proteinExistence type="predicted"/>
<protein>
    <submittedName>
        <fullName evidence="2">Uncharacterized protein</fullName>
    </submittedName>
</protein>
<accession>A0ABZ0HNI3</accession>
<evidence type="ECO:0000313" key="2">
    <source>
        <dbReference type="EMBL" id="WOJ88852.1"/>
    </source>
</evidence>
<reference evidence="2 3" key="1">
    <citation type="submission" date="2023-10" db="EMBL/GenBank/DDBJ databases">
        <title>Novel methanotroph of the genus Methylocapsa from a subarctic wetland.</title>
        <authorList>
            <person name="Belova S.E."/>
            <person name="Oshkin I.Y."/>
            <person name="Miroshnikov K."/>
            <person name="Dedysh S.N."/>
        </authorList>
    </citation>
    <scope>NUCLEOTIDE SEQUENCE [LARGE SCALE GENOMIC DNA]</scope>
    <source>
        <strain evidence="2 3">RX1</strain>
    </source>
</reference>
<gene>
    <name evidence="2" type="ORF">RZS28_13685</name>
</gene>
<keyword evidence="3" id="KW-1185">Reference proteome</keyword>
<name>A0ABZ0HNI3_9HYPH</name>